<comment type="caution">
    <text evidence="1">The sequence shown here is derived from an EMBL/GenBank/DDBJ whole genome shotgun (WGS) entry which is preliminary data.</text>
</comment>
<dbReference type="AlphaFoldDB" id="A0A1R2BU30"/>
<proteinExistence type="predicted"/>
<dbReference type="Proteomes" id="UP000187209">
    <property type="component" value="Unassembled WGS sequence"/>
</dbReference>
<name>A0A1R2BU30_9CILI</name>
<protein>
    <submittedName>
        <fullName evidence="1">Uncharacterized protein</fullName>
    </submittedName>
</protein>
<sequence>MGCCQTNLEIGEMAISSLDNLNIHDPRQTQTEEGFGDLSLDSHQDSDYQPIFESTKTRLGDSTMYLSRSKSISLHRTDIESAFLQSSGPIKKISLNARNEDSEH</sequence>
<dbReference type="EMBL" id="MPUH01000431">
    <property type="protein sequence ID" value="OMJ80270.1"/>
    <property type="molecule type" value="Genomic_DNA"/>
</dbReference>
<reference evidence="1 2" key="1">
    <citation type="submission" date="2016-11" db="EMBL/GenBank/DDBJ databases">
        <title>The macronuclear genome of Stentor coeruleus: a giant cell with tiny introns.</title>
        <authorList>
            <person name="Slabodnick M."/>
            <person name="Ruby J.G."/>
            <person name="Reiff S.B."/>
            <person name="Swart E.C."/>
            <person name="Gosai S."/>
            <person name="Prabakaran S."/>
            <person name="Witkowska E."/>
            <person name="Larue G.E."/>
            <person name="Fisher S."/>
            <person name="Freeman R.M."/>
            <person name="Gunawardena J."/>
            <person name="Chu W."/>
            <person name="Stover N.A."/>
            <person name="Gregory B.D."/>
            <person name="Nowacki M."/>
            <person name="Derisi J."/>
            <person name="Roy S.W."/>
            <person name="Marshall W.F."/>
            <person name="Sood P."/>
        </authorList>
    </citation>
    <scope>NUCLEOTIDE SEQUENCE [LARGE SCALE GENOMIC DNA]</scope>
    <source>
        <strain evidence="1">WM001</strain>
    </source>
</reference>
<organism evidence="1 2">
    <name type="scientific">Stentor coeruleus</name>
    <dbReference type="NCBI Taxonomy" id="5963"/>
    <lineage>
        <taxon>Eukaryota</taxon>
        <taxon>Sar</taxon>
        <taxon>Alveolata</taxon>
        <taxon>Ciliophora</taxon>
        <taxon>Postciliodesmatophora</taxon>
        <taxon>Heterotrichea</taxon>
        <taxon>Heterotrichida</taxon>
        <taxon>Stentoridae</taxon>
        <taxon>Stentor</taxon>
    </lineage>
</organism>
<evidence type="ECO:0000313" key="1">
    <source>
        <dbReference type="EMBL" id="OMJ80270.1"/>
    </source>
</evidence>
<keyword evidence="2" id="KW-1185">Reference proteome</keyword>
<gene>
    <name evidence="1" type="ORF">SteCoe_19528</name>
</gene>
<evidence type="ECO:0000313" key="2">
    <source>
        <dbReference type="Proteomes" id="UP000187209"/>
    </source>
</evidence>
<accession>A0A1R2BU30</accession>